<organism evidence="1 2">
    <name type="scientific">Pistacia atlantica</name>
    <dbReference type="NCBI Taxonomy" id="434234"/>
    <lineage>
        <taxon>Eukaryota</taxon>
        <taxon>Viridiplantae</taxon>
        <taxon>Streptophyta</taxon>
        <taxon>Embryophyta</taxon>
        <taxon>Tracheophyta</taxon>
        <taxon>Spermatophyta</taxon>
        <taxon>Magnoliopsida</taxon>
        <taxon>eudicotyledons</taxon>
        <taxon>Gunneridae</taxon>
        <taxon>Pentapetalae</taxon>
        <taxon>rosids</taxon>
        <taxon>malvids</taxon>
        <taxon>Sapindales</taxon>
        <taxon>Anacardiaceae</taxon>
        <taxon>Pistacia</taxon>
    </lineage>
</organism>
<comment type="caution">
    <text evidence="1">The sequence shown here is derived from an EMBL/GenBank/DDBJ whole genome shotgun (WGS) entry which is preliminary data.</text>
</comment>
<proteinExistence type="predicted"/>
<protein>
    <submittedName>
        <fullName evidence="1">Uncharacterized protein</fullName>
    </submittedName>
</protein>
<dbReference type="EMBL" id="CM047905">
    <property type="protein sequence ID" value="KAJ0087650.1"/>
    <property type="molecule type" value="Genomic_DNA"/>
</dbReference>
<gene>
    <name evidence="1" type="ORF">Patl1_32559</name>
</gene>
<evidence type="ECO:0000313" key="1">
    <source>
        <dbReference type="EMBL" id="KAJ0087650.1"/>
    </source>
</evidence>
<keyword evidence="2" id="KW-1185">Reference proteome</keyword>
<accession>A0ACC1ALS4</accession>
<dbReference type="Proteomes" id="UP001164250">
    <property type="component" value="Chromosome 9"/>
</dbReference>
<evidence type="ECO:0000313" key="2">
    <source>
        <dbReference type="Proteomes" id="UP001164250"/>
    </source>
</evidence>
<sequence length="464" mass="51693">MMEEPKGRPVGGTEYSWCRAVPGGTGIAVLAILTSKTLESLKLQNAINKLQKLHPVLRSKLHRNPSKNSFSFITSSTPYVQIKSFNLSSTRKILESLNPPTKNLPISPLQSLLEHELNQNVWWCSNDNNENDMFLASMYSLPNEKWVVVLRLHVSACDRTTAVSLLRELQELVGEAEEEKEERGGKVVNEINLGIEDLIPSGKVKKSLWTRGIDMLSYSMNSFRSTNLKFIDVNSPRCSQVVRIQMNKDETERIISGCKSRGIKLCGALAAAGVMAAQSTKRSQSDRKYAVVTFTDCRSILEPPLSAHHFGFYHSAIMNTHIIRGGEQLWELAKKMYMAFANSKKSNRHFSDMADLNFLMCKAIENPGLTSSSSLRTSLMSVFEDTVVDDCNEKHQELVGLEDYIGCASVHGLGPSMALFDTLRGGRLDCVCVYPSPLHSREQMQGMVDCMKSILVNSVTECGE</sequence>
<name>A0ACC1ALS4_9ROSI</name>
<reference evidence="2" key="1">
    <citation type="journal article" date="2023" name="G3 (Bethesda)">
        <title>Genome assembly and association tests identify interacting loci associated with vigor, precocity, and sex in interspecific pistachio rootstocks.</title>
        <authorList>
            <person name="Palmer W."/>
            <person name="Jacygrad E."/>
            <person name="Sagayaradj S."/>
            <person name="Cavanaugh K."/>
            <person name="Han R."/>
            <person name="Bertier L."/>
            <person name="Beede B."/>
            <person name="Kafkas S."/>
            <person name="Golino D."/>
            <person name="Preece J."/>
            <person name="Michelmore R."/>
        </authorList>
    </citation>
    <scope>NUCLEOTIDE SEQUENCE [LARGE SCALE GENOMIC DNA]</scope>
</reference>